<accession>A0A537JVJ6</accession>
<dbReference type="GO" id="GO:0006520">
    <property type="term" value="P:amino acid metabolic process"/>
    <property type="evidence" value="ECO:0007669"/>
    <property type="project" value="InterPro"/>
</dbReference>
<dbReference type="GO" id="GO:0030170">
    <property type="term" value="F:pyridoxal phosphate binding"/>
    <property type="evidence" value="ECO:0007669"/>
    <property type="project" value="InterPro"/>
</dbReference>
<dbReference type="InterPro" id="IPR050596">
    <property type="entry name" value="AspAT/PAT-like"/>
</dbReference>
<proteinExistence type="inferred from homology"/>
<protein>
    <recommendedName>
        <fullName evidence="6">Aminotransferase</fullName>
        <ecNumber evidence="6">2.6.1.-</ecNumber>
    </recommendedName>
</protein>
<dbReference type="InterPro" id="IPR015421">
    <property type="entry name" value="PyrdxlP-dep_Trfase_major"/>
</dbReference>
<dbReference type="Pfam" id="PF00155">
    <property type="entry name" value="Aminotran_1_2"/>
    <property type="match status" value="1"/>
</dbReference>
<evidence type="ECO:0000259" key="7">
    <source>
        <dbReference type="Pfam" id="PF00155"/>
    </source>
</evidence>
<dbReference type="InterPro" id="IPR004839">
    <property type="entry name" value="Aminotransferase_I/II_large"/>
</dbReference>
<dbReference type="EC" id="2.6.1.-" evidence="6"/>
<keyword evidence="5" id="KW-0663">Pyridoxal phosphate</keyword>
<dbReference type="Gene3D" id="3.40.640.10">
    <property type="entry name" value="Type I PLP-dependent aspartate aminotransferase-like (Major domain)"/>
    <property type="match status" value="1"/>
</dbReference>
<gene>
    <name evidence="8" type="ORF">E6H00_16495</name>
</gene>
<dbReference type="InterPro" id="IPR004838">
    <property type="entry name" value="NHTrfase_class1_PyrdxlP-BS"/>
</dbReference>
<dbReference type="InterPro" id="IPR015424">
    <property type="entry name" value="PyrdxlP-dep_Trfase"/>
</dbReference>
<dbReference type="FunFam" id="3.40.640.10:FF:000033">
    <property type="entry name" value="Aspartate aminotransferase"/>
    <property type="match status" value="1"/>
</dbReference>
<evidence type="ECO:0000256" key="6">
    <source>
        <dbReference type="RuleBase" id="RU000481"/>
    </source>
</evidence>
<dbReference type="PANTHER" id="PTHR46383">
    <property type="entry name" value="ASPARTATE AMINOTRANSFERASE"/>
    <property type="match status" value="1"/>
</dbReference>
<feature type="domain" description="Aminotransferase class I/classII large" evidence="7">
    <location>
        <begin position="26"/>
        <end position="373"/>
    </location>
</feature>
<name>A0A537JVJ6_9BACT</name>
<evidence type="ECO:0000313" key="8">
    <source>
        <dbReference type="EMBL" id="TMI87216.1"/>
    </source>
</evidence>
<evidence type="ECO:0000256" key="1">
    <source>
        <dbReference type="ARBA" id="ARBA00001933"/>
    </source>
</evidence>
<dbReference type="InterPro" id="IPR015422">
    <property type="entry name" value="PyrdxlP-dep_Trfase_small"/>
</dbReference>
<dbReference type="CDD" id="cd00609">
    <property type="entry name" value="AAT_like"/>
    <property type="match status" value="1"/>
</dbReference>
<comment type="caution">
    <text evidence="8">The sequence shown here is derived from an EMBL/GenBank/DDBJ whole genome shotgun (WGS) entry which is preliminary data.</text>
</comment>
<reference evidence="8 9" key="1">
    <citation type="journal article" date="2019" name="Nat. Microbiol.">
        <title>Mediterranean grassland soil C-N compound turnover is dependent on rainfall and depth, and is mediated by genomically divergent microorganisms.</title>
        <authorList>
            <person name="Diamond S."/>
            <person name="Andeer P.F."/>
            <person name="Li Z."/>
            <person name="Crits-Christoph A."/>
            <person name="Burstein D."/>
            <person name="Anantharaman K."/>
            <person name="Lane K.R."/>
            <person name="Thomas B.C."/>
            <person name="Pan C."/>
            <person name="Northen T.R."/>
            <person name="Banfield J.F."/>
        </authorList>
    </citation>
    <scope>NUCLEOTIDE SEQUENCE [LARGE SCALE GENOMIC DNA]</scope>
    <source>
        <strain evidence="8">NP_3</strain>
    </source>
</reference>
<dbReference type="GO" id="GO:0008483">
    <property type="term" value="F:transaminase activity"/>
    <property type="evidence" value="ECO:0007669"/>
    <property type="project" value="UniProtKB-KW"/>
</dbReference>
<keyword evidence="4 6" id="KW-0808">Transferase</keyword>
<evidence type="ECO:0000256" key="2">
    <source>
        <dbReference type="ARBA" id="ARBA00007441"/>
    </source>
</evidence>
<sequence>MGVLGTETAFEVLARAKALEAAGRSIIHLEIGEPDFDTPEHIKEAAVRALRDGYTHYTPAAGLLEAREAIAEHVGALRGITVAPDEVVITPGAKPIMFFLVLALVNPGDEVIYPDPGFPIYESVARFVGARPVPWVLREEREFRADPEELRALLTPRTKLIILNSPHNPAASVLSRRDMEAVAEIVRGRPVTVLADEIYGRILYDGTFASLASIPEARAQTVILDGFSKTYAMTGWRLGYGVMPAGLAARITQLMVNSNSCTAAFTQMAGIAALRGPQDGVARMVAEFRRRRDVIVAGLNALPGVTCLRPPGAFYAFPNIRTIDPDAGRLQDYLLREAGVAVLAGTAFGAHGQGYLRLSYANSIEAITEALRRMTQALARYAPQAKA</sequence>
<dbReference type="Proteomes" id="UP000318509">
    <property type="component" value="Unassembled WGS sequence"/>
</dbReference>
<comment type="cofactor">
    <cofactor evidence="1 6">
        <name>pyridoxal 5'-phosphate</name>
        <dbReference type="ChEBI" id="CHEBI:597326"/>
    </cofactor>
</comment>
<dbReference type="AlphaFoldDB" id="A0A537JVJ6"/>
<evidence type="ECO:0000256" key="3">
    <source>
        <dbReference type="ARBA" id="ARBA00022576"/>
    </source>
</evidence>
<organism evidence="8 9">
    <name type="scientific">Candidatus Segetimicrobium genomatis</name>
    <dbReference type="NCBI Taxonomy" id="2569760"/>
    <lineage>
        <taxon>Bacteria</taxon>
        <taxon>Bacillati</taxon>
        <taxon>Candidatus Sysuimicrobiota</taxon>
        <taxon>Candidatus Sysuimicrobiia</taxon>
        <taxon>Candidatus Sysuimicrobiales</taxon>
        <taxon>Candidatus Segetimicrobiaceae</taxon>
        <taxon>Candidatus Segetimicrobium</taxon>
    </lineage>
</organism>
<dbReference type="PANTHER" id="PTHR46383:SF1">
    <property type="entry name" value="ASPARTATE AMINOTRANSFERASE"/>
    <property type="match status" value="1"/>
</dbReference>
<dbReference type="EMBL" id="VBAK01000165">
    <property type="protein sequence ID" value="TMI87216.1"/>
    <property type="molecule type" value="Genomic_DNA"/>
</dbReference>
<comment type="similarity">
    <text evidence="2 6">Belongs to the class-I pyridoxal-phosphate-dependent aminotransferase family.</text>
</comment>
<evidence type="ECO:0000256" key="4">
    <source>
        <dbReference type="ARBA" id="ARBA00022679"/>
    </source>
</evidence>
<keyword evidence="3 6" id="KW-0032">Aminotransferase</keyword>
<dbReference type="PROSITE" id="PS00105">
    <property type="entry name" value="AA_TRANSFER_CLASS_1"/>
    <property type="match status" value="1"/>
</dbReference>
<evidence type="ECO:0000313" key="9">
    <source>
        <dbReference type="Proteomes" id="UP000318509"/>
    </source>
</evidence>
<dbReference type="SUPFAM" id="SSF53383">
    <property type="entry name" value="PLP-dependent transferases"/>
    <property type="match status" value="1"/>
</dbReference>
<evidence type="ECO:0000256" key="5">
    <source>
        <dbReference type="ARBA" id="ARBA00022898"/>
    </source>
</evidence>
<dbReference type="Gene3D" id="3.90.1150.10">
    <property type="entry name" value="Aspartate Aminotransferase, domain 1"/>
    <property type="match status" value="1"/>
</dbReference>